<evidence type="ECO:0000313" key="2">
    <source>
        <dbReference type="Proteomes" id="UP000814140"/>
    </source>
</evidence>
<reference evidence="1" key="2">
    <citation type="journal article" date="2022" name="New Phytol.">
        <title>Evolutionary transition to the ectomycorrhizal habit in the genomes of a hyperdiverse lineage of mushroom-forming fungi.</title>
        <authorList>
            <person name="Looney B."/>
            <person name="Miyauchi S."/>
            <person name="Morin E."/>
            <person name="Drula E."/>
            <person name="Courty P.E."/>
            <person name="Kohler A."/>
            <person name="Kuo A."/>
            <person name="LaButti K."/>
            <person name="Pangilinan J."/>
            <person name="Lipzen A."/>
            <person name="Riley R."/>
            <person name="Andreopoulos W."/>
            <person name="He G."/>
            <person name="Johnson J."/>
            <person name="Nolan M."/>
            <person name="Tritt A."/>
            <person name="Barry K.W."/>
            <person name="Grigoriev I.V."/>
            <person name="Nagy L.G."/>
            <person name="Hibbett D."/>
            <person name="Henrissat B."/>
            <person name="Matheny P.B."/>
            <person name="Labbe J."/>
            <person name="Martin F.M."/>
        </authorList>
    </citation>
    <scope>NUCLEOTIDE SEQUENCE</scope>
    <source>
        <strain evidence="1">HHB10654</strain>
    </source>
</reference>
<gene>
    <name evidence="1" type="ORF">BV25DRAFT_1899448</name>
</gene>
<dbReference type="Proteomes" id="UP000814140">
    <property type="component" value="Unassembled WGS sequence"/>
</dbReference>
<dbReference type="EMBL" id="MU277204">
    <property type="protein sequence ID" value="KAI0063086.1"/>
    <property type="molecule type" value="Genomic_DNA"/>
</dbReference>
<accession>A0ACB8T4N0</accession>
<proteinExistence type="predicted"/>
<reference evidence="1" key="1">
    <citation type="submission" date="2021-03" db="EMBL/GenBank/DDBJ databases">
        <authorList>
            <consortium name="DOE Joint Genome Institute"/>
            <person name="Ahrendt S."/>
            <person name="Looney B.P."/>
            <person name="Miyauchi S."/>
            <person name="Morin E."/>
            <person name="Drula E."/>
            <person name="Courty P.E."/>
            <person name="Chicoki N."/>
            <person name="Fauchery L."/>
            <person name="Kohler A."/>
            <person name="Kuo A."/>
            <person name="Labutti K."/>
            <person name="Pangilinan J."/>
            <person name="Lipzen A."/>
            <person name="Riley R."/>
            <person name="Andreopoulos W."/>
            <person name="He G."/>
            <person name="Johnson J."/>
            <person name="Barry K.W."/>
            <person name="Grigoriev I.V."/>
            <person name="Nagy L."/>
            <person name="Hibbett D."/>
            <person name="Henrissat B."/>
            <person name="Matheny P.B."/>
            <person name="Labbe J."/>
            <person name="Martin F."/>
        </authorList>
    </citation>
    <scope>NUCLEOTIDE SEQUENCE</scope>
    <source>
        <strain evidence="1">HHB10654</strain>
    </source>
</reference>
<sequence length="499" mass="52641">MGGSPWLPLLTCNNDSMTAPDTFDQAQTIRIAIALTALKYKPANISIRQYVVDLQRQFCLSCVEVELGEDQNRDHVIELETKLSEVQATSEAQYIELLALRAVAVAAKETPSAPTVPPAVPTAAKRKRAKKPGVENGPQNTAQDLVAAIPTPVKASTVASTSTEHALLPALRALFALSSAISNPFSSSPPPSLLLASASRCIESLGSIFVSSRAHDAAARSAAGSGFSPPEAQNIVTRVLPHVLSTVLPPLLNSFKRSGSIKLQKGNAWPLDASLGLPSVDNDLSTALDAIFGSALELILLPAVRAFAPMTAAHVGHCLQPSTPIPRSQTQSVAPLSPASLLGLVASTIDTLADLCSDAQPPASARDKALLACVQAVRDRVALEAVRELTRLFSGEAEAQSTESRIIRLARKDTLHRLCAAASLSLHRASEPSSILREALGEALGELVRMPTKSAMDEVEEAIMLAVVERAWAVGVVLSGKSHAEDRDVEMSAGDEDKS</sequence>
<evidence type="ECO:0000313" key="1">
    <source>
        <dbReference type="EMBL" id="KAI0063086.1"/>
    </source>
</evidence>
<organism evidence="1 2">
    <name type="scientific">Artomyces pyxidatus</name>
    <dbReference type="NCBI Taxonomy" id="48021"/>
    <lineage>
        <taxon>Eukaryota</taxon>
        <taxon>Fungi</taxon>
        <taxon>Dikarya</taxon>
        <taxon>Basidiomycota</taxon>
        <taxon>Agaricomycotina</taxon>
        <taxon>Agaricomycetes</taxon>
        <taxon>Russulales</taxon>
        <taxon>Auriscalpiaceae</taxon>
        <taxon>Artomyces</taxon>
    </lineage>
</organism>
<keyword evidence="2" id="KW-1185">Reference proteome</keyword>
<protein>
    <submittedName>
        <fullName evidence="1">Uncharacterized protein</fullName>
    </submittedName>
</protein>
<comment type="caution">
    <text evidence="1">The sequence shown here is derived from an EMBL/GenBank/DDBJ whole genome shotgun (WGS) entry which is preliminary data.</text>
</comment>
<name>A0ACB8T4N0_9AGAM</name>